<evidence type="ECO:0000313" key="2">
    <source>
        <dbReference type="EMBL" id="WNM23458.1"/>
    </source>
</evidence>
<sequence length="163" mass="16786">MRTSLLTVGRRLALALEPGDDVLASIAAACREHDISQGVIVTCSGAFRRVRLIATTGAPGPDPDEPLQDHVDVTFAEGIGSGTVVTDGSGELSVHLHVAVGVRTQAGAAYAGHVLEAEAQYVVELVLDEVTSPRMTRTATEATRGVPAWDFATSSVAAAGPLA</sequence>
<dbReference type="EMBL" id="CP134880">
    <property type="protein sequence ID" value="WNM26335.1"/>
    <property type="molecule type" value="Genomic_DNA"/>
</dbReference>
<accession>A0AA96FBJ5</accession>
<protein>
    <submittedName>
        <fullName evidence="3">DNA-binding protein</fullName>
    </submittedName>
</protein>
<dbReference type="PANTHER" id="PTHR34988">
    <property type="entry name" value="PROTEIN, PUTATIVE-RELATED"/>
    <property type="match status" value="1"/>
</dbReference>
<proteinExistence type="predicted"/>
<feature type="domain" description="PPC" evidence="1">
    <location>
        <begin position="6"/>
        <end position="152"/>
    </location>
</feature>
<evidence type="ECO:0000259" key="1">
    <source>
        <dbReference type="PROSITE" id="PS51742"/>
    </source>
</evidence>
<dbReference type="Gene3D" id="3.30.1330.80">
    <property type="entry name" value="Hypothetical protein, similar to alpha- acetolactate decarboxylase, domain 2"/>
    <property type="match status" value="1"/>
</dbReference>
<reference evidence="3 4" key="1">
    <citation type="submission" date="2023-09" db="EMBL/GenBank/DDBJ databases">
        <title>Demequina sp. a novel bacteria isolated from Capsicum annuum.</title>
        <authorList>
            <person name="Humaira Z."/>
            <person name="Lee J."/>
            <person name="Cho D."/>
        </authorList>
    </citation>
    <scope>NUCLEOTIDE SEQUENCE</scope>
    <source>
        <strain evidence="2 4">OYTSA14</strain>
        <strain evidence="3">PMTSA13</strain>
    </source>
</reference>
<dbReference type="GO" id="GO:0003677">
    <property type="term" value="F:DNA binding"/>
    <property type="evidence" value="ECO:0007669"/>
    <property type="project" value="UniProtKB-KW"/>
</dbReference>
<dbReference type="SUPFAM" id="SSF117856">
    <property type="entry name" value="AF0104/ALDC/Ptd012-like"/>
    <property type="match status" value="1"/>
</dbReference>
<dbReference type="Proteomes" id="UP001304125">
    <property type="component" value="Chromosome"/>
</dbReference>
<keyword evidence="3" id="KW-0238">DNA-binding</keyword>
<keyword evidence="4" id="KW-1185">Reference proteome</keyword>
<dbReference type="PANTHER" id="PTHR34988:SF1">
    <property type="entry name" value="DNA-BINDING PROTEIN"/>
    <property type="match status" value="1"/>
</dbReference>
<dbReference type="InterPro" id="IPR005175">
    <property type="entry name" value="PPC_dom"/>
</dbReference>
<gene>
    <name evidence="2" type="ORF">RN606_08765</name>
    <name evidence="3" type="ORF">RN607_08990</name>
</gene>
<dbReference type="Pfam" id="PF03479">
    <property type="entry name" value="PCC"/>
    <property type="match status" value="1"/>
</dbReference>
<accession>A0AA96J6Z3</accession>
<evidence type="ECO:0000313" key="4">
    <source>
        <dbReference type="Proteomes" id="UP001304125"/>
    </source>
</evidence>
<dbReference type="RefSeq" id="WP_313496380.1">
    <property type="nucleotide sequence ID" value="NZ_CP134879.1"/>
</dbReference>
<dbReference type="CDD" id="cd11378">
    <property type="entry name" value="DUF296"/>
    <property type="match status" value="1"/>
</dbReference>
<dbReference type="EMBL" id="CP134879">
    <property type="protein sequence ID" value="WNM23458.1"/>
    <property type="molecule type" value="Genomic_DNA"/>
</dbReference>
<evidence type="ECO:0000313" key="3">
    <source>
        <dbReference type="EMBL" id="WNM26335.1"/>
    </source>
</evidence>
<dbReference type="Proteomes" id="UP001303408">
    <property type="component" value="Chromosome"/>
</dbReference>
<organism evidence="3">
    <name type="scientific">Demequina capsici</name>
    <dbReference type="NCBI Taxonomy" id="3075620"/>
    <lineage>
        <taxon>Bacteria</taxon>
        <taxon>Bacillati</taxon>
        <taxon>Actinomycetota</taxon>
        <taxon>Actinomycetes</taxon>
        <taxon>Micrococcales</taxon>
        <taxon>Demequinaceae</taxon>
        <taxon>Demequina</taxon>
    </lineage>
</organism>
<dbReference type="AlphaFoldDB" id="A0AA96FBJ5"/>
<dbReference type="KEGG" id="dcp:RN607_08990"/>
<name>A0AA96FBJ5_9MICO</name>
<dbReference type="PROSITE" id="PS51742">
    <property type="entry name" value="PPC"/>
    <property type="match status" value="1"/>
</dbReference>